<dbReference type="EMBL" id="QFYS01000011">
    <property type="protein sequence ID" value="RAK62500.1"/>
    <property type="molecule type" value="Genomic_DNA"/>
</dbReference>
<dbReference type="InterPro" id="IPR011335">
    <property type="entry name" value="Restrct_endonuc-II-like"/>
</dbReference>
<feature type="domain" description="DUF559" evidence="1">
    <location>
        <begin position="9"/>
        <end position="111"/>
    </location>
</feature>
<dbReference type="Gene3D" id="3.40.960.10">
    <property type="entry name" value="VSR Endonuclease"/>
    <property type="match status" value="1"/>
</dbReference>
<keyword evidence="3" id="KW-1185">Reference proteome</keyword>
<gene>
    <name evidence="2" type="ORF">DJ019_18960</name>
</gene>
<dbReference type="InterPro" id="IPR007569">
    <property type="entry name" value="DUF559"/>
</dbReference>
<dbReference type="Proteomes" id="UP000249524">
    <property type="component" value="Unassembled WGS sequence"/>
</dbReference>
<dbReference type="InterPro" id="IPR047216">
    <property type="entry name" value="Endonuclease_DUF559_bact"/>
</dbReference>
<evidence type="ECO:0000259" key="1">
    <source>
        <dbReference type="Pfam" id="PF04480"/>
    </source>
</evidence>
<dbReference type="RefSeq" id="WP_111278000.1">
    <property type="nucleotide sequence ID" value="NZ_QFYS01000011.1"/>
</dbReference>
<dbReference type="OrthoDB" id="9798754at2"/>
<dbReference type="Pfam" id="PF04480">
    <property type="entry name" value="DUF559"/>
    <property type="match status" value="1"/>
</dbReference>
<dbReference type="CDD" id="cd01038">
    <property type="entry name" value="Endonuclease_DUF559"/>
    <property type="match status" value="1"/>
</dbReference>
<comment type="caution">
    <text evidence="2">The sequence shown here is derived from an EMBL/GenBank/DDBJ whole genome shotgun (WGS) entry which is preliminary data.</text>
</comment>
<organism evidence="2 3">
    <name type="scientific">Phenylobacterium kunshanense</name>
    <dbReference type="NCBI Taxonomy" id="1445034"/>
    <lineage>
        <taxon>Bacteria</taxon>
        <taxon>Pseudomonadati</taxon>
        <taxon>Pseudomonadota</taxon>
        <taxon>Alphaproteobacteria</taxon>
        <taxon>Caulobacterales</taxon>
        <taxon>Caulobacteraceae</taxon>
        <taxon>Phenylobacterium</taxon>
    </lineage>
</organism>
<accession>A0A328B548</accession>
<dbReference type="PANTHER" id="PTHR38590">
    <property type="entry name" value="BLL0828 PROTEIN"/>
    <property type="match status" value="1"/>
</dbReference>
<dbReference type="AlphaFoldDB" id="A0A328B548"/>
<evidence type="ECO:0000313" key="3">
    <source>
        <dbReference type="Proteomes" id="UP000249524"/>
    </source>
</evidence>
<proteinExistence type="predicted"/>
<reference evidence="2 3" key="1">
    <citation type="submission" date="2018-05" db="EMBL/GenBank/DDBJ databases">
        <authorList>
            <person name="Lanie J.A."/>
            <person name="Ng W.-L."/>
            <person name="Kazmierczak K.M."/>
            <person name="Andrzejewski T.M."/>
            <person name="Davidsen T.M."/>
            <person name="Wayne K.J."/>
            <person name="Tettelin H."/>
            <person name="Glass J.I."/>
            <person name="Rusch D."/>
            <person name="Podicherti R."/>
            <person name="Tsui H.-C.T."/>
            <person name="Winkler M.E."/>
        </authorList>
    </citation>
    <scope>NUCLEOTIDE SEQUENCE [LARGE SCALE GENOMIC DNA]</scope>
    <source>
        <strain evidence="2 3">BUT-10</strain>
    </source>
</reference>
<dbReference type="PANTHER" id="PTHR38590:SF1">
    <property type="entry name" value="BLL0828 PROTEIN"/>
    <property type="match status" value="1"/>
</dbReference>
<dbReference type="SUPFAM" id="SSF52980">
    <property type="entry name" value="Restriction endonuclease-like"/>
    <property type="match status" value="1"/>
</dbReference>
<evidence type="ECO:0000313" key="2">
    <source>
        <dbReference type="EMBL" id="RAK62500.1"/>
    </source>
</evidence>
<sequence length="130" mass="14231">MRADGNVLIRARRLRKNMSLPEVMLWRCLRGRGDGKPVFRRQHPLGPYVLDFYCAAASLCVEIDGGGHGFGDRPGQDARRDAYLRNLGIETLRLNASEVIAHTQSIADGVVAEAVARAHRPLPPSGPPPP</sequence>
<name>A0A328B548_9CAUL</name>
<protein>
    <recommendedName>
        <fullName evidence="1">DUF559 domain-containing protein</fullName>
    </recommendedName>
</protein>